<proteinExistence type="predicted"/>
<organism evidence="2 3">
    <name type="scientific">Candidatus Roizmanbacteria bacterium RIFCSPLOWO2_01_FULL_41_22</name>
    <dbReference type="NCBI Taxonomy" id="1802067"/>
    <lineage>
        <taxon>Bacteria</taxon>
        <taxon>Candidatus Roizmaniibacteriota</taxon>
    </lineage>
</organism>
<reference evidence="2 3" key="1">
    <citation type="journal article" date="2016" name="Nat. Commun.">
        <title>Thousands of microbial genomes shed light on interconnected biogeochemical processes in an aquifer system.</title>
        <authorList>
            <person name="Anantharaman K."/>
            <person name="Brown C.T."/>
            <person name="Hug L.A."/>
            <person name="Sharon I."/>
            <person name="Castelle C.J."/>
            <person name="Probst A.J."/>
            <person name="Thomas B.C."/>
            <person name="Singh A."/>
            <person name="Wilkins M.J."/>
            <person name="Karaoz U."/>
            <person name="Brodie E.L."/>
            <person name="Williams K.H."/>
            <person name="Hubbard S.S."/>
            <person name="Banfield J.F."/>
        </authorList>
    </citation>
    <scope>NUCLEOTIDE SEQUENCE [LARGE SCALE GENOMIC DNA]</scope>
</reference>
<protein>
    <recommendedName>
        <fullName evidence="4">CBM11 domain-containing protein</fullName>
    </recommendedName>
</protein>
<evidence type="ECO:0000313" key="3">
    <source>
        <dbReference type="Proteomes" id="UP000176480"/>
    </source>
</evidence>
<evidence type="ECO:0000256" key="1">
    <source>
        <dbReference type="SAM" id="SignalP"/>
    </source>
</evidence>
<sequence length="568" mass="60160">MKRNQFLVFVLCVVIAVSGAVPVAANVPSPQAAGPSAPAIALAPEGTPQGESCYWAGVADESPADWMSGFSLISVSDAPSGGHVYQSAAGAATSYLSVYSLPVPVQATKAWMDFYASRRVGGTTLGARLVDRNRGYVFEPTWPSLGDGVNGQWTRISKWLSASQLAEVKGATSSFTLIASGIWQVDLVGLAYCQPDTATATATATPTATAVPTATPQQYSIELGLLTWPKEQAAAAAQAVPAQPFVRPAGWHAIWLPATCKGPGCLPMTPIGEGSQAAALAAPAAGPICPAEPFRMVPVLLTAARDAITVVGRGGDRVPAPYLVEAGAMAGSATLDLLGFQGAELSQFRSRDAGYWGSDHLWHWYPEVVMAAGTLGYPNFVGGIRGDIPLEVLDMGNRAAVLVKRAKNGLHFDVPSALTVVYNLEGQPKLVAECGDVDPWVAVVPYGFMVWKDPTTGKLGVWVRVFFPTGYPPYWGAEPVLTECLTAQGFEWLKFDATTWALIPSADRSSIDAHIRDQGNPVIPPLNFQPAFNSSALHLRTVQTEGYLLLEVVEYATFTVLFVLVLAL</sequence>
<keyword evidence="1" id="KW-0732">Signal</keyword>
<name>A0A1F7J7P6_9BACT</name>
<dbReference type="Proteomes" id="UP000176480">
    <property type="component" value="Unassembled WGS sequence"/>
</dbReference>
<gene>
    <name evidence="2" type="ORF">A2966_04930</name>
</gene>
<dbReference type="EMBL" id="MGAR01000022">
    <property type="protein sequence ID" value="OGK51640.1"/>
    <property type="molecule type" value="Genomic_DNA"/>
</dbReference>
<evidence type="ECO:0008006" key="4">
    <source>
        <dbReference type="Google" id="ProtNLM"/>
    </source>
</evidence>
<accession>A0A1F7J7P6</accession>
<comment type="caution">
    <text evidence="2">The sequence shown here is derived from an EMBL/GenBank/DDBJ whole genome shotgun (WGS) entry which is preliminary data.</text>
</comment>
<dbReference type="AlphaFoldDB" id="A0A1F7J7P6"/>
<evidence type="ECO:0000313" key="2">
    <source>
        <dbReference type="EMBL" id="OGK51640.1"/>
    </source>
</evidence>
<feature type="chain" id="PRO_5009529418" description="CBM11 domain-containing protein" evidence="1">
    <location>
        <begin position="26"/>
        <end position="568"/>
    </location>
</feature>
<feature type="signal peptide" evidence="1">
    <location>
        <begin position="1"/>
        <end position="25"/>
    </location>
</feature>